<evidence type="ECO:0000256" key="2">
    <source>
        <dbReference type="ARBA" id="ARBA00007661"/>
    </source>
</evidence>
<dbReference type="GO" id="GO:0005778">
    <property type="term" value="C:peroxisomal membrane"/>
    <property type="evidence" value="ECO:0007669"/>
    <property type="project" value="TreeGrafter"/>
</dbReference>
<dbReference type="PROSITE" id="PS00318">
    <property type="entry name" value="HMG_COA_REDUCTASE_2"/>
    <property type="match status" value="1"/>
</dbReference>
<dbReference type="UniPathway" id="UPA00058">
    <property type="reaction ID" value="UER00103"/>
</dbReference>
<dbReference type="InterPro" id="IPR004554">
    <property type="entry name" value="HMG_CoA_Rdtase_eu_arc"/>
</dbReference>
<dbReference type="InterPro" id="IPR023076">
    <property type="entry name" value="HMG_CoA_Rdtase_CS"/>
</dbReference>
<dbReference type="GO" id="GO:0015936">
    <property type="term" value="P:coenzyme A metabolic process"/>
    <property type="evidence" value="ECO:0007669"/>
    <property type="project" value="InterPro"/>
</dbReference>
<dbReference type="InterPro" id="IPR002202">
    <property type="entry name" value="HMG_CoA_Rdtase"/>
</dbReference>
<evidence type="ECO:0000256" key="1">
    <source>
        <dbReference type="ARBA" id="ARBA00004477"/>
    </source>
</evidence>
<feature type="compositionally biased region" description="Polar residues" evidence="10">
    <location>
        <begin position="672"/>
        <end position="681"/>
    </location>
</feature>
<organism evidence="13 14">
    <name type="scientific">Smittium angustum</name>
    <dbReference type="NCBI Taxonomy" id="133377"/>
    <lineage>
        <taxon>Eukaryota</taxon>
        <taxon>Fungi</taxon>
        <taxon>Fungi incertae sedis</taxon>
        <taxon>Zoopagomycota</taxon>
        <taxon>Kickxellomycotina</taxon>
        <taxon>Harpellomycetes</taxon>
        <taxon>Harpellales</taxon>
        <taxon>Legeriomycetaceae</taxon>
        <taxon>Smittium</taxon>
    </lineage>
</organism>
<dbReference type="CDD" id="cd00643">
    <property type="entry name" value="HMG-CoA_reductase_classI"/>
    <property type="match status" value="1"/>
</dbReference>
<evidence type="ECO:0000313" key="13">
    <source>
        <dbReference type="EMBL" id="PVZ98723.1"/>
    </source>
</evidence>
<evidence type="ECO:0000256" key="10">
    <source>
        <dbReference type="SAM" id="MobiDB-lite"/>
    </source>
</evidence>
<dbReference type="PANTHER" id="PTHR10572:SF24">
    <property type="entry name" value="3-HYDROXY-3-METHYLGLUTARYL-COENZYME A REDUCTASE"/>
    <property type="match status" value="1"/>
</dbReference>
<keyword evidence="7 9" id="KW-0560">Oxidoreductase</keyword>
<name>A0A2U1J0Z2_SMIAN</name>
<dbReference type="GO" id="GO:0005789">
    <property type="term" value="C:endoplasmic reticulum membrane"/>
    <property type="evidence" value="ECO:0007669"/>
    <property type="project" value="UniProtKB-SubCell"/>
</dbReference>
<feature type="domain" description="SSD" evidence="11">
    <location>
        <begin position="290"/>
        <end position="444"/>
    </location>
</feature>
<evidence type="ECO:0000313" key="12">
    <source>
        <dbReference type="EMBL" id="PVZ98112.1"/>
    </source>
</evidence>
<dbReference type="PROSITE" id="PS00066">
    <property type="entry name" value="HMG_COA_REDUCTASE_1"/>
    <property type="match status" value="1"/>
</dbReference>
<dbReference type="FunFam" id="1.10.3270.10:FF:000001">
    <property type="entry name" value="3-hydroxy-3-methylglutaryl coenzyme A reductase"/>
    <property type="match status" value="1"/>
</dbReference>
<dbReference type="Gene3D" id="1.10.3270.10">
    <property type="entry name" value="HMGR, N-terminal domain"/>
    <property type="match status" value="1"/>
</dbReference>
<comment type="subcellular location">
    <subcellularLocation>
        <location evidence="1 9">Endoplasmic reticulum membrane</location>
        <topology evidence="1 9">Multi-pass membrane protein</topology>
    </subcellularLocation>
</comment>
<dbReference type="InterPro" id="IPR009029">
    <property type="entry name" value="HMG_CoA_Rdtase_sub-bd_dom_sf"/>
</dbReference>
<feature type="transmembrane region" description="Helical" evidence="9">
    <location>
        <begin position="423"/>
        <end position="444"/>
    </location>
</feature>
<dbReference type="GO" id="GO:0004420">
    <property type="term" value="F:hydroxymethylglutaryl-CoA reductase (NADPH) activity"/>
    <property type="evidence" value="ECO:0007669"/>
    <property type="project" value="UniProtKB-EC"/>
</dbReference>
<evidence type="ECO:0000259" key="11">
    <source>
        <dbReference type="PROSITE" id="PS50156"/>
    </source>
</evidence>
<dbReference type="Gene3D" id="3.90.770.10">
    <property type="entry name" value="3-hydroxy-3-methylglutaryl-coenzyme A Reductase, Chain A, domain 2"/>
    <property type="match status" value="1"/>
</dbReference>
<dbReference type="PROSITE" id="PS50065">
    <property type="entry name" value="HMG_COA_REDUCTASE_4"/>
    <property type="match status" value="1"/>
</dbReference>
<keyword evidence="6 9" id="KW-1133">Transmembrane helix</keyword>
<evidence type="ECO:0000256" key="4">
    <source>
        <dbReference type="ARBA" id="ARBA00022824"/>
    </source>
</evidence>
<dbReference type="GO" id="GO:0006696">
    <property type="term" value="P:ergosterol biosynthetic process"/>
    <property type="evidence" value="ECO:0007669"/>
    <property type="project" value="TreeGrafter"/>
</dbReference>
<dbReference type="FunFam" id="3.30.70.420:FF:000001">
    <property type="entry name" value="3-hydroxy-3-methylglutaryl coenzyme A reductase"/>
    <property type="match status" value="1"/>
</dbReference>
<dbReference type="InterPro" id="IPR009023">
    <property type="entry name" value="HMG_CoA_Rdtase_NAD(P)-bd_sf"/>
</dbReference>
<dbReference type="Pfam" id="PF12349">
    <property type="entry name" value="Sterol-sensing"/>
    <property type="match status" value="1"/>
</dbReference>
<dbReference type="InterPro" id="IPR023282">
    <property type="entry name" value="HMG_CoA_Rdtase_N"/>
</dbReference>
<comment type="catalytic activity">
    <reaction evidence="9">
        <text>(R)-mevalonate + 2 NADP(+) + CoA = (3S)-3-hydroxy-3-methylglutaryl-CoA + 2 NADPH + 2 H(+)</text>
        <dbReference type="Rhea" id="RHEA:15989"/>
        <dbReference type="ChEBI" id="CHEBI:15378"/>
        <dbReference type="ChEBI" id="CHEBI:36464"/>
        <dbReference type="ChEBI" id="CHEBI:43074"/>
        <dbReference type="ChEBI" id="CHEBI:57287"/>
        <dbReference type="ChEBI" id="CHEBI:57783"/>
        <dbReference type="ChEBI" id="CHEBI:58349"/>
        <dbReference type="EC" id="1.1.1.34"/>
    </reaction>
</comment>
<comment type="caution">
    <text evidence="13">The sequence shown here is derived from an EMBL/GenBank/DDBJ whole genome shotgun (WGS) entry which is preliminary data.</text>
</comment>
<feature type="transmembrane region" description="Helical" evidence="9">
    <location>
        <begin position="321"/>
        <end position="343"/>
    </location>
</feature>
<sequence>MLIRIARLSIKNPIESISIVGVIVLLVNYWLWTSLGDEQIFNRPNLKVLPADIDYLITPQSATRIVVDDPNQTPLEAVDQQYNLYTLDFRKLGVFDSFGIIKNEYIEKIKIISKTISQTVVSAQVDNINTTYSYKDIGVYENEKLVSFDPFSSQPLSTSANNLIDPQKAFLLLDKRTSSKGKTIGAQGLVIAYLVNATTHNQKEMSSNWWSQVSSIIENSNLFITDSSSQLLHQATYNAKNVYSPFILSSDPSIKNRSLKDRSSFPLFAVIFQNMFWRISDLLSHASAAEITLVFVTYSIVFTLLLQMLTKMKSYGSKLSLGITTIICQLAAVLMALATIRFFGISIEYVLLSESLPFLLICNGFDKYMLITRSTFDFATKIVEKGIENCSGSLIRDYVFMIGALSAGYFSGIGGIKQFSIFSVLALGFDALLMLTVYSSIITLKLNLIFARTFGVQKNNSKTILSEEINYKTIIQDASSKDSLLVSRIKIVGLVGFILMNMMDFKTKLQHNMPTSSSTSLDASKSFKVNSTGLPEIDILIKPLVLKVSQLITSPDSSLSKHLSIKAPLQYFVNQSFNPTKGAISSSKNTSYSPEKSELLSSNTILLIAILAGSLLLNLFFISKNSPLFSKEKKAPKIAEALKSDPKKKFSFFSSLDLKQLAGSDEISGTSISATSTNYAESETDDSSATNSNAPSSPIKTESDESSAVETVPVSQKMTPSKHTRVPKPITEKVFFAPVPLELEPRIITDPYSDLRPFMNSLEKNGPDSLTDEEIADLVEAGLIPQYQLESKLEDPVRAVKVRRIATFQKLKNFPHISQLPYKHYDYRSVIGQCCENVVGFMPIPVGVAGPLLINGEPVYIPMATTEGALVASTSRGCKAISLCGGVSSYLLNDGMTRGPCLEMTDLSSAYELKMWIETDEGFSKIKEVFESTSRFAKLLSVKSTLSGRLCYIRFKTFTGDAMGMNMISKGCEKALTFILEKYEGSRVVAISGNYCTDKKPAAINWIEGRGKSVVSEAVISAKVVQSVLKTDIDTLVDTNIKKNLVGSAMAGALGGFNAHAANVLTAIFLATGQDPAQNVESSNCITYMERKGEDLLVTVTMPSIEVGTIGGGTTLLPQQSCLSMLDCLGPSTTKPGENAQRLAKIISGAVMAGELSLMAALCSGDLVKSHIKLNRKPQS</sequence>
<feature type="compositionally biased region" description="Low complexity" evidence="10">
    <location>
        <begin position="687"/>
        <end position="698"/>
    </location>
</feature>
<dbReference type="SUPFAM" id="SSF56542">
    <property type="entry name" value="Substrate-binding domain of HMG-CoA reductase"/>
    <property type="match status" value="1"/>
</dbReference>
<keyword evidence="8 9" id="KW-0472">Membrane</keyword>
<dbReference type="NCBIfam" id="TIGR00533">
    <property type="entry name" value="HMG_CoA_R_NADP"/>
    <property type="match status" value="1"/>
</dbReference>
<dbReference type="AlphaFoldDB" id="A0A2U1J0Z2"/>
<feature type="transmembrane region" description="Helical" evidence="9">
    <location>
        <begin position="485"/>
        <end position="503"/>
    </location>
</feature>
<dbReference type="Pfam" id="PF00368">
    <property type="entry name" value="HMG-CoA_red"/>
    <property type="match status" value="1"/>
</dbReference>
<feature type="transmembrane region" description="Helical" evidence="9">
    <location>
        <begin position="398"/>
        <end position="416"/>
    </location>
</feature>
<accession>A0A2U1J0Z2</accession>
<feature type="region of interest" description="Disordered" evidence="10">
    <location>
        <begin position="672"/>
        <end position="725"/>
    </location>
</feature>
<dbReference type="InterPro" id="IPR023074">
    <property type="entry name" value="HMG_CoA_Rdtase_cat_sf"/>
</dbReference>
<dbReference type="InterPro" id="IPR000731">
    <property type="entry name" value="SSD"/>
</dbReference>
<evidence type="ECO:0000256" key="8">
    <source>
        <dbReference type="ARBA" id="ARBA00023136"/>
    </source>
</evidence>
<dbReference type="PROSITE" id="PS50156">
    <property type="entry name" value="SSD"/>
    <property type="match status" value="1"/>
</dbReference>
<evidence type="ECO:0000256" key="6">
    <source>
        <dbReference type="ARBA" id="ARBA00022989"/>
    </source>
</evidence>
<keyword evidence="14" id="KW-1185">Reference proteome</keyword>
<dbReference type="Proteomes" id="UP000245591">
    <property type="component" value="Unassembled WGS sequence"/>
</dbReference>
<comment type="pathway">
    <text evidence="9">Metabolic intermediate biosynthesis; (R)-mevalonate biosynthesis; (R)-mevalonate from acetyl-CoA: step 3/3.</text>
</comment>
<dbReference type="FunFam" id="3.90.770.10:FF:000001">
    <property type="entry name" value="3-hydroxy-3-methylglutaryl coenzyme A reductase"/>
    <property type="match status" value="1"/>
</dbReference>
<dbReference type="InterPro" id="IPR053958">
    <property type="entry name" value="HMGCR/SNAP/NPC1-like_SSD"/>
</dbReference>
<keyword evidence="3 9" id="KW-0812">Transmembrane</keyword>
<evidence type="ECO:0000256" key="7">
    <source>
        <dbReference type="ARBA" id="ARBA00023002"/>
    </source>
</evidence>
<dbReference type="EC" id="1.1.1.34" evidence="9"/>
<feature type="transmembrane region" description="Helical" evidence="9">
    <location>
        <begin position="12"/>
        <end position="32"/>
    </location>
</feature>
<dbReference type="PRINTS" id="PR00071">
    <property type="entry name" value="HMGCOARDTASE"/>
</dbReference>
<evidence type="ECO:0000256" key="5">
    <source>
        <dbReference type="ARBA" id="ARBA00022857"/>
    </source>
</evidence>
<gene>
    <name evidence="13" type="ORF">BB558_005265</name>
    <name evidence="12" type="ORF">BB558_005859</name>
</gene>
<feature type="transmembrane region" description="Helical" evidence="9">
    <location>
        <begin position="291"/>
        <end position="309"/>
    </location>
</feature>
<dbReference type="EMBL" id="MBFU01000516">
    <property type="protein sequence ID" value="PVZ98723.1"/>
    <property type="molecule type" value="Genomic_DNA"/>
</dbReference>
<keyword evidence="4 9" id="KW-0256">Endoplasmic reticulum</keyword>
<evidence type="ECO:0000256" key="3">
    <source>
        <dbReference type="ARBA" id="ARBA00022692"/>
    </source>
</evidence>
<keyword evidence="5 9" id="KW-0521">NADP</keyword>
<proteinExistence type="inferred from homology"/>
<reference evidence="13 14" key="1">
    <citation type="journal article" date="2018" name="MBio">
        <title>Comparative Genomics Reveals the Core Gene Toolbox for the Fungus-Insect Symbiosis.</title>
        <authorList>
            <person name="Wang Y."/>
            <person name="Stata M."/>
            <person name="Wang W."/>
            <person name="Stajich J.E."/>
            <person name="White M.M."/>
            <person name="Moncalvo J.M."/>
        </authorList>
    </citation>
    <scope>NUCLEOTIDE SEQUENCE [LARGE SCALE GENOMIC DNA]</scope>
    <source>
        <strain evidence="13 14">AUS-126-30</strain>
    </source>
</reference>
<evidence type="ECO:0000313" key="14">
    <source>
        <dbReference type="Proteomes" id="UP000245591"/>
    </source>
</evidence>
<feature type="compositionally biased region" description="Polar residues" evidence="10">
    <location>
        <begin position="706"/>
        <end position="719"/>
    </location>
</feature>
<dbReference type="EMBL" id="MBFU01000586">
    <property type="protein sequence ID" value="PVZ98112.1"/>
    <property type="molecule type" value="Genomic_DNA"/>
</dbReference>
<dbReference type="Gene3D" id="3.30.70.420">
    <property type="entry name" value="Hydroxymethylglutaryl-CoA reductase, class I/II, NAD/NADP-binding domain"/>
    <property type="match status" value="1"/>
</dbReference>
<dbReference type="GO" id="GO:0008299">
    <property type="term" value="P:isoprenoid biosynthetic process"/>
    <property type="evidence" value="ECO:0007669"/>
    <property type="project" value="InterPro"/>
</dbReference>
<dbReference type="SUPFAM" id="SSF55035">
    <property type="entry name" value="NAD-binding domain of HMG-CoA reductase"/>
    <property type="match status" value="1"/>
</dbReference>
<evidence type="ECO:0000256" key="9">
    <source>
        <dbReference type="RuleBase" id="RU361219"/>
    </source>
</evidence>
<dbReference type="PANTHER" id="PTHR10572">
    <property type="entry name" value="3-HYDROXY-3-METHYLGLUTARYL-COENZYME A REDUCTASE"/>
    <property type="match status" value="1"/>
</dbReference>
<protein>
    <recommendedName>
        <fullName evidence="9">3-hydroxy-3-methylglutaryl coenzyme A reductase</fullName>
        <shortName evidence="9">HMG-CoA reductase</shortName>
        <ecNumber evidence="9">1.1.1.34</ecNumber>
    </recommendedName>
</protein>
<feature type="transmembrane region" description="Helical" evidence="9">
    <location>
        <begin position="605"/>
        <end position="623"/>
    </location>
</feature>
<comment type="similarity">
    <text evidence="2 9">Belongs to the HMG-CoA reductase family.</text>
</comment>